<dbReference type="Proteomes" id="UP001382455">
    <property type="component" value="Unassembled WGS sequence"/>
</dbReference>
<organism evidence="2 3">
    <name type="scientific">Pseudoalteromonas spongiae</name>
    <dbReference type="NCBI Taxonomy" id="298657"/>
    <lineage>
        <taxon>Bacteria</taxon>
        <taxon>Pseudomonadati</taxon>
        <taxon>Pseudomonadota</taxon>
        <taxon>Gammaproteobacteria</taxon>
        <taxon>Alteromonadales</taxon>
        <taxon>Pseudoalteromonadaceae</taxon>
        <taxon>Pseudoalteromonas</taxon>
    </lineage>
</organism>
<reference evidence="2 3" key="1">
    <citation type="submission" date="2023-12" db="EMBL/GenBank/DDBJ databases">
        <title>Friends and Foes: Symbiotic and Algicidal bacterial influence on Karenia brevis blooms.</title>
        <authorList>
            <person name="Fei C."/>
            <person name="Mohamed A.R."/>
            <person name="Booker A."/>
            <person name="Arshad M."/>
            <person name="Klass S."/>
            <person name="Ahn S."/>
            <person name="Gilbert P.M."/>
            <person name="Heil C.A."/>
            <person name="Martinez J.M."/>
            <person name="Amin S.A."/>
        </authorList>
    </citation>
    <scope>NUCLEOTIDE SEQUENCE [LARGE SCALE GENOMIC DNA]</scope>
    <source>
        <strain evidence="2 3">CE15</strain>
    </source>
</reference>
<dbReference type="EMBL" id="JBAWKS010000002">
    <property type="protein sequence ID" value="MEI4552131.1"/>
    <property type="molecule type" value="Genomic_DNA"/>
</dbReference>
<name>A0ABU8F102_9GAMM</name>
<protein>
    <recommendedName>
        <fullName evidence="4">DUF481 domain-containing protein</fullName>
    </recommendedName>
</protein>
<evidence type="ECO:0008006" key="4">
    <source>
        <dbReference type="Google" id="ProtNLM"/>
    </source>
</evidence>
<comment type="caution">
    <text evidence="2">The sequence shown here is derived from an EMBL/GenBank/DDBJ whole genome shotgun (WGS) entry which is preliminary data.</text>
</comment>
<keyword evidence="1" id="KW-0732">Signal</keyword>
<evidence type="ECO:0000256" key="1">
    <source>
        <dbReference type="SAM" id="SignalP"/>
    </source>
</evidence>
<keyword evidence="3" id="KW-1185">Reference proteome</keyword>
<evidence type="ECO:0000313" key="3">
    <source>
        <dbReference type="Proteomes" id="UP001382455"/>
    </source>
</evidence>
<dbReference type="RefSeq" id="WP_336436965.1">
    <property type="nucleotide sequence ID" value="NZ_JBAWKS010000002.1"/>
</dbReference>
<proteinExistence type="predicted"/>
<evidence type="ECO:0000313" key="2">
    <source>
        <dbReference type="EMBL" id="MEI4552131.1"/>
    </source>
</evidence>
<feature type="chain" id="PRO_5045727021" description="DUF481 domain-containing protein" evidence="1">
    <location>
        <begin position="24"/>
        <end position="318"/>
    </location>
</feature>
<accession>A0ABU8F102</accession>
<sequence>MLLNSCSRLSILTLLVVPFLSQASNSASREKSAKPPLTLEVKKTVTDSATFLQSQLNTHMQNSAQWLDQLLVSEGSEKTRATAKGYVSLGFAPRARDLSDFDNQFKVSLDLPNLENKLSVIIDNDEAEEDRLPFQSSSGQDQDNHINAALNWYMLQKQRLNIEHRIGVSRSNLYAQSRLKYQQKIEKWRFTVSPSIEYYLEDGWGARVNTRLDRQIESDQTLNFAFNTRYVESEPTNRVSLGIFHSHTYNNDQAGVTGVWLKDSFSGERSYYASYRWRTRFFEHWLFFEAEPFVEFRERYDFDDEPGIALRLIAYYGV</sequence>
<feature type="signal peptide" evidence="1">
    <location>
        <begin position="1"/>
        <end position="23"/>
    </location>
</feature>
<gene>
    <name evidence="2" type="ORF">WAE96_20805</name>
</gene>